<feature type="signal peptide" evidence="1">
    <location>
        <begin position="1"/>
        <end position="17"/>
    </location>
</feature>
<feature type="chain" id="PRO_5046104165" description="DUF1579 domain-containing protein" evidence="1">
    <location>
        <begin position="18"/>
        <end position="163"/>
    </location>
</feature>
<evidence type="ECO:0000313" key="3">
    <source>
        <dbReference type="Proteomes" id="UP001501757"/>
    </source>
</evidence>
<keyword evidence="3" id="KW-1185">Reference proteome</keyword>
<comment type="caution">
    <text evidence="2">The sequence shown here is derived from an EMBL/GenBank/DDBJ whole genome shotgun (WGS) entry which is preliminary data.</text>
</comment>
<evidence type="ECO:0000313" key="2">
    <source>
        <dbReference type="EMBL" id="GAA0371426.1"/>
    </source>
</evidence>
<protein>
    <recommendedName>
        <fullName evidence="4">DUF1579 domain-containing protein</fullName>
    </recommendedName>
</protein>
<keyword evidence="1" id="KW-0732">Signal</keyword>
<gene>
    <name evidence="2" type="ORF">GCM10009092_39700</name>
</gene>
<organism evidence="2 3">
    <name type="scientific">Bowmanella denitrificans</name>
    <dbReference type="NCBI Taxonomy" id="366582"/>
    <lineage>
        <taxon>Bacteria</taxon>
        <taxon>Pseudomonadati</taxon>
        <taxon>Pseudomonadota</taxon>
        <taxon>Gammaproteobacteria</taxon>
        <taxon>Alteromonadales</taxon>
        <taxon>Alteromonadaceae</taxon>
        <taxon>Bowmanella</taxon>
    </lineage>
</organism>
<reference evidence="2 3" key="1">
    <citation type="journal article" date="2019" name="Int. J. Syst. Evol. Microbiol.">
        <title>The Global Catalogue of Microorganisms (GCM) 10K type strain sequencing project: providing services to taxonomists for standard genome sequencing and annotation.</title>
        <authorList>
            <consortium name="The Broad Institute Genomics Platform"/>
            <consortium name="The Broad Institute Genome Sequencing Center for Infectious Disease"/>
            <person name="Wu L."/>
            <person name="Ma J."/>
        </authorList>
    </citation>
    <scope>NUCLEOTIDE SEQUENCE [LARGE SCALE GENOMIC DNA]</scope>
    <source>
        <strain evidence="2 3">JCM 13378</strain>
    </source>
</reference>
<accession>A0ABN0XSV6</accession>
<name>A0ABN0XSV6_9ALTE</name>
<dbReference type="RefSeq" id="WP_343847218.1">
    <property type="nucleotide sequence ID" value="NZ_BAAAEI010000024.1"/>
</dbReference>
<evidence type="ECO:0000256" key="1">
    <source>
        <dbReference type="SAM" id="SignalP"/>
    </source>
</evidence>
<proteinExistence type="predicted"/>
<sequence length="163" mass="19046">MRILLSLLIFVSPMLYANCNSPEFDQFDFWLGHWQVTANGKIAGTNQIKQDLNNCVLHEHYQTPSGYEGRSLNIYDASQQRWHQTWVDNQGLLLQLDGRWNGQQMQLDGYTLTNNGEKHLHRISWTPNMDGSVRQHWQVSKDAGKTWSSLFDGHYQKRQPDQQ</sequence>
<dbReference type="Proteomes" id="UP001501757">
    <property type="component" value="Unassembled WGS sequence"/>
</dbReference>
<dbReference type="EMBL" id="BAAAEI010000024">
    <property type="protein sequence ID" value="GAA0371426.1"/>
    <property type="molecule type" value="Genomic_DNA"/>
</dbReference>
<evidence type="ECO:0008006" key="4">
    <source>
        <dbReference type="Google" id="ProtNLM"/>
    </source>
</evidence>